<keyword evidence="4 8" id="KW-0378">Hydrolase</keyword>
<dbReference type="InterPro" id="IPR017853">
    <property type="entry name" value="GH"/>
</dbReference>
<dbReference type="PANTHER" id="PTHR30480">
    <property type="entry name" value="BETA-HEXOSAMINIDASE-RELATED"/>
    <property type="match status" value="1"/>
</dbReference>
<feature type="region of interest" description="Disordered" evidence="6">
    <location>
        <begin position="1"/>
        <end position="24"/>
    </location>
</feature>
<evidence type="ECO:0000313" key="8">
    <source>
        <dbReference type="EMBL" id="MFC0675966.1"/>
    </source>
</evidence>
<feature type="compositionally biased region" description="Pro residues" evidence="6">
    <location>
        <begin position="14"/>
        <end position="24"/>
    </location>
</feature>
<dbReference type="Proteomes" id="UP001589793">
    <property type="component" value="Unassembled WGS sequence"/>
</dbReference>
<sequence length="364" mass="36701">TAPASDTGGASGEPAPPETTPPPTLAEQTLAAMGTRERAAQLVLAGVRAGDPFPTDDVAGLGLGGFFLLGRWEQVPDVVAAVSAARDASGGAPAPLLAVDQEGGQIRMLRGDAARRTESAAELGEQGPDAVAEAYRSIAEDLSALGLHVDLAPVADVVDPGLGRDNAPVGKLERGFGTDPEEVSAAVAAAVGALHEVGVAATLKHFPGLGRIRGNTDFSTEDVTDDVTAPGDAFLAPFSAGIAAGAELVMTSSAVYTQIDADAPAMFSPAVVQDLLRGELGFEGIVMTDDIGSAKAVADVPVPERATRALEAGGDLVITADPAIAGELVEAIEAWAGGSSEADEALARSALRMLALKERFGLLG</sequence>
<evidence type="ECO:0000256" key="2">
    <source>
        <dbReference type="ARBA" id="ARBA00005336"/>
    </source>
</evidence>
<proteinExistence type="inferred from homology"/>
<accession>A0ABV6RG29</accession>
<dbReference type="Pfam" id="PF00933">
    <property type="entry name" value="Glyco_hydro_3"/>
    <property type="match status" value="1"/>
</dbReference>
<organism evidence="8 9">
    <name type="scientific">Brachybacterium hainanense</name>
    <dbReference type="NCBI Taxonomy" id="1541174"/>
    <lineage>
        <taxon>Bacteria</taxon>
        <taxon>Bacillati</taxon>
        <taxon>Actinomycetota</taxon>
        <taxon>Actinomycetes</taxon>
        <taxon>Micrococcales</taxon>
        <taxon>Dermabacteraceae</taxon>
        <taxon>Brachybacterium</taxon>
    </lineage>
</organism>
<dbReference type="InterPro" id="IPR050226">
    <property type="entry name" value="NagZ_Beta-hexosaminidase"/>
</dbReference>
<dbReference type="PROSITE" id="PS00775">
    <property type="entry name" value="GLYCOSYL_HYDROL_F3"/>
    <property type="match status" value="1"/>
</dbReference>
<dbReference type="SUPFAM" id="SSF51445">
    <property type="entry name" value="(Trans)glycosidases"/>
    <property type="match status" value="1"/>
</dbReference>
<dbReference type="EMBL" id="JBHLSV010000034">
    <property type="protein sequence ID" value="MFC0675966.1"/>
    <property type="molecule type" value="Genomic_DNA"/>
</dbReference>
<feature type="non-terminal residue" evidence="8">
    <location>
        <position position="1"/>
    </location>
</feature>
<dbReference type="InterPro" id="IPR019800">
    <property type="entry name" value="Glyco_hydro_3_AS"/>
</dbReference>
<reference evidence="8 9" key="1">
    <citation type="submission" date="2024-09" db="EMBL/GenBank/DDBJ databases">
        <authorList>
            <person name="Sun Q."/>
            <person name="Mori K."/>
        </authorList>
    </citation>
    <scope>NUCLEOTIDE SEQUENCE [LARGE SCALE GENOMIC DNA]</scope>
    <source>
        <strain evidence="8 9">CICC 10874</strain>
    </source>
</reference>
<evidence type="ECO:0000256" key="4">
    <source>
        <dbReference type="ARBA" id="ARBA00022801"/>
    </source>
</evidence>
<comment type="catalytic activity">
    <reaction evidence="1">
        <text>Hydrolysis of terminal non-reducing N-acetyl-D-hexosamine residues in N-acetyl-beta-D-hexosaminides.</text>
        <dbReference type="EC" id="3.2.1.52"/>
    </reaction>
</comment>
<dbReference type="RefSeq" id="WP_376983007.1">
    <property type="nucleotide sequence ID" value="NZ_JBHLSV010000034.1"/>
</dbReference>
<dbReference type="Gene3D" id="3.20.20.300">
    <property type="entry name" value="Glycoside hydrolase, family 3, N-terminal domain"/>
    <property type="match status" value="1"/>
</dbReference>
<evidence type="ECO:0000256" key="1">
    <source>
        <dbReference type="ARBA" id="ARBA00001231"/>
    </source>
</evidence>
<comment type="similarity">
    <text evidence="2">Belongs to the glycosyl hydrolase 3 family.</text>
</comment>
<dbReference type="InterPro" id="IPR036962">
    <property type="entry name" value="Glyco_hydro_3_N_sf"/>
</dbReference>
<evidence type="ECO:0000256" key="3">
    <source>
        <dbReference type="ARBA" id="ARBA00012663"/>
    </source>
</evidence>
<evidence type="ECO:0000313" key="9">
    <source>
        <dbReference type="Proteomes" id="UP001589793"/>
    </source>
</evidence>
<dbReference type="EC" id="3.2.1.52" evidence="3"/>
<name>A0ABV6RG29_9MICO</name>
<evidence type="ECO:0000256" key="5">
    <source>
        <dbReference type="ARBA" id="ARBA00023295"/>
    </source>
</evidence>
<evidence type="ECO:0000259" key="7">
    <source>
        <dbReference type="Pfam" id="PF00933"/>
    </source>
</evidence>
<keyword evidence="9" id="KW-1185">Reference proteome</keyword>
<comment type="caution">
    <text evidence="8">The sequence shown here is derived from an EMBL/GenBank/DDBJ whole genome shotgun (WGS) entry which is preliminary data.</text>
</comment>
<evidence type="ECO:0000256" key="6">
    <source>
        <dbReference type="SAM" id="MobiDB-lite"/>
    </source>
</evidence>
<protein>
    <recommendedName>
        <fullName evidence="3">beta-N-acetylhexosaminidase</fullName>
        <ecNumber evidence="3">3.2.1.52</ecNumber>
    </recommendedName>
</protein>
<dbReference type="GO" id="GO:0016787">
    <property type="term" value="F:hydrolase activity"/>
    <property type="evidence" value="ECO:0007669"/>
    <property type="project" value="UniProtKB-KW"/>
</dbReference>
<dbReference type="PANTHER" id="PTHR30480:SF13">
    <property type="entry name" value="BETA-HEXOSAMINIDASE"/>
    <property type="match status" value="1"/>
</dbReference>
<dbReference type="InterPro" id="IPR001764">
    <property type="entry name" value="Glyco_hydro_3_N"/>
</dbReference>
<gene>
    <name evidence="8" type="ORF">ACFFF6_18610</name>
</gene>
<feature type="domain" description="Glycoside hydrolase family 3 N-terminal" evidence="7">
    <location>
        <begin position="36"/>
        <end position="348"/>
    </location>
</feature>
<keyword evidence="5" id="KW-0326">Glycosidase</keyword>